<dbReference type="KEGG" id="dpf:ON006_09375"/>
<dbReference type="EMBL" id="CP112998">
    <property type="protein sequence ID" value="WAC14155.1"/>
    <property type="molecule type" value="Genomic_DNA"/>
</dbReference>
<accession>A0A9E8NCI4</accession>
<feature type="signal peptide" evidence="1">
    <location>
        <begin position="1"/>
        <end position="24"/>
    </location>
</feature>
<proteinExistence type="predicted"/>
<dbReference type="SUPFAM" id="SSF56925">
    <property type="entry name" value="OMPA-like"/>
    <property type="match status" value="1"/>
</dbReference>
<protein>
    <submittedName>
        <fullName evidence="2">Outer membrane beta-barrel protein</fullName>
    </submittedName>
</protein>
<evidence type="ECO:0000256" key="1">
    <source>
        <dbReference type="SAM" id="SignalP"/>
    </source>
</evidence>
<dbReference type="InterPro" id="IPR011250">
    <property type="entry name" value="OMP/PagP_B-barrel"/>
</dbReference>
<dbReference type="RefSeq" id="WP_244825174.1">
    <property type="nucleotide sequence ID" value="NZ_CP112998.1"/>
</dbReference>
<dbReference type="Gene3D" id="2.40.160.20">
    <property type="match status" value="1"/>
</dbReference>
<gene>
    <name evidence="2" type="ORF">ON006_09375</name>
</gene>
<organism evidence="2 3">
    <name type="scientific">Dyadobacter pollutisoli</name>
    <dbReference type="NCBI Taxonomy" id="2910158"/>
    <lineage>
        <taxon>Bacteria</taxon>
        <taxon>Pseudomonadati</taxon>
        <taxon>Bacteroidota</taxon>
        <taxon>Cytophagia</taxon>
        <taxon>Cytophagales</taxon>
        <taxon>Spirosomataceae</taxon>
        <taxon>Dyadobacter</taxon>
    </lineage>
</organism>
<dbReference type="Proteomes" id="UP001164653">
    <property type="component" value="Chromosome"/>
</dbReference>
<evidence type="ECO:0000313" key="3">
    <source>
        <dbReference type="Proteomes" id="UP001164653"/>
    </source>
</evidence>
<name>A0A9E8NCI4_9BACT</name>
<reference evidence="2" key="1">
    <citation type="submission" date="2022-11" db="EMBL/GenBank/DDBJ databases">
        <title>Dyadobacter pollutisoli sp. nov., isolated from plastic dumped soil.</title>
        <authorList>
            <person name="Kim J.M."/>
            <person name="Kim K.R."/>
            <person name="Lee J.K."/>
            <person name="Hao L."/>
            <person name="Jeon C.O."/>
        </authorList>
    </citation>
    <scope>NUCLEOTIDE SEQUENCE</scope>
    <source>
        <strain evidence="2">U1</strain>
    </source>
</reference>
<keyword evidence="1" id="KW-0732">Signal</keyword>
<sequence>MKKNWSRTLAIVLVILTISSASFAQFSLGLQGGIAKSNVEDSKTVAGGGVNLRVFASPQLAIGVAGKIYADGSDYTVAGQTLRTTGTLTPVTGTLDYYFATGPIRPYIGGDAGVYFSKYDAKYNGNTIFESSRHSNFGAAPRAGLVFAFGNLGIQVEGIYHFVFGNKNHSSTTGSADNIDFESTSKFGGVNVGVIFGLGGK</sequence>
<feature type="chain" id="PRO_5039723336" evidence="1">
    <location>
        <begin position="25"/>
        <end position="201"/>
    </location>
</feature>
<evidence type="ECO:0000313" key="2">
    <source>
        <dbReference type="EMBL" id="WAC14155.1"/>
    </source>
</evidence>
<dbReference type="AlphaFoldDB" id="A0A9E8NCI4"/>
<keyword evidence="3" id="KW-1185">Reference proteome</keyword>